<proteinExistence type="predicted"/>
<evidence type="ECO:0000259" key="4">
    <source>
        <dbReference type="Pfam" id="PF12157"/>
    </source>
</evidence>
<feature type="compositionally biased region" description="Basic and acidic residues" evidence="3">
    <location>
        <begin position="983"/>
        <end position="995"/>
    </location>
</feature>
<dbReference type="GO" id="GO:0017025">
    <property type="term" value="F:TBP-class protein binding"/>
    <property type="evidence" value="ECO:0007669"/>
    <property type="project" value="InterPro"/>
</dbReference>
<dbReference type="Pfam" id="PF12157">
    <property type="entry name" value="DUF3591"/>
    <property type="match status" value="1"/>
</dbReference>
<dbReference type="GO" id="GO:0051123">
    <property type="term" value="P:RNA polymerase II preinitiation complex assembly"/>
    <property type="evidence" value="ECO:0007669"/>
    <property type="project" value="TreeGrafter"/>
</dbReference>
<keyword evidence="2" id="KW-0539">Nucleus</keyword>
<evidence type="ECO:0000256" key="2">
    <source>
        <dbReference type="ARBA" id="ARBA00023242"/>
    </source>
</evidence>
<evidence type="ECO:0000256" key="3">
    <source>
        <dbReference type="SAM" id="MobiDB-lite"/>
    </source>
</evidence>
<dbReference type="eggNOG" id="KOG0008">
    <property type="taxonomic scope" value="Eukaryota"/>
</dbReference>
<comment type="subcellular location">
    <subcellularLocation>
        <location evidence="1">Nucleus</location>
    </subcellularLocation>
</comment>
<dbReference type="EMBL" id="HF936646">
    <property type="protein sequence ID" value="CCX17423.1"/>
    <property type="molecule type" value="Genomic_DNA"/>
</dbReference>
<dbReference type="GO" id="GO:0004402">
    <property type="term" value="F:histone acetyltransferase activity"/>
    <property type="evidence" value="ECO:0007669"/>
    <property type="project" value="InterPro"/>
</dbReference>
<dbReference type="STRING" id="1076935.U4LC64"/>
<dbReference type="InterPro" id="IPR040240">
    <property type="entry name" value="TAF1"/>
</dbReference>
<gene>
    <name evidence="5" type="ORF">PCON_04427</name>
</gene>
<name>U4LC64_PYROM</name>
<evidence type="ECO:0000313" key="6">
    <source>
        <dbReference type="Proteomes" id="UP000018144"/>
    </source>
</evidence>
<dbReference type="PANTHER" id="PTHR13900:SF0">
    <property type="entry name" value="TRANSCRIPTION INITIATION FACTOR TFIID SUBUNIT 1"/>
    <property type="match status" value="1"/>
</dbReference>
<accession>U4LC64</accession>
<dbReference type="GO" id="GO:0003743">
    <property type="term" value="F:translation initiation factor activity"/>
    <property type="evidence" value="ECO:0007669"/>
    <property type="project" value="UniProtKB-KW"/>
</dbReference>
<feature type="domain" description="Transcription initiation factor TFIID subunit 1 histone acetyltransferase" evidence="4">
    <location>
        <begin position="402"/>
        <end position="848"/>
    </location>
</feature>
<dbReference type="InterPro" id="IPR022591">
    <property type="entry name" value="TAF1_HAT_dom"/>
</dbReference>
<feature type="region of interest" description="Disordered" evidence="3">
    <location>
        <begin position="123"/>
        <end position="155"/>
    </location>
</feature>
<feature type="compositionally biased region" description="Acidic residues" evidence="3">
    <location>
        <begin position="52"/>
        <end position="69"/>
    </location>
</feature>
<evidence type="ECO:0000256" key="1">
    <source>
        <dbReference type="ARBA" id="ARBA00004123"/>
    </source>
</evidence>
<dbReference type="OrthoDB" id="5752at2759"/>
<keyword evidence="5" id="KW-0396">Initiation factor</keyword>
<keyword evidence="6" id="KW-1185">Reference proteome</keyword>
<dbReference type="AlphaFoldDB" id="U4LC64"/>
<dbReference type="GO" id="GO:0005669">
    <property type="term" value="C:transcription factor TFIID complex"/>
    <property type="evidence" value="ECO:0007669"/>
    <property type="project" value="InterPro"/>
</dbReference>
<dbReference type="OMA" id="RFINYYR"/>
<feature type="region of interest" description="Disordered" evidence="3">
    <location>
        <begin position="52"/>
        <end position="87"/>
    </location>
</feature>
<feature type="region of interest" description="Disordered" evidence="3">
    <location>
        <begin position="981"/>
        <end position="1025"/>
    </location>
</feature>
<sequence>MATQDSDDRPFDELQAADDELIATLIKGDPMDAEAVDGGFSFGDTVGKVDDAVDYEDISDDDLPSEEDVPYGTSRGAGDDDEDMGMGGDLLAEMAAEGEVEGGKDMDFDDLFGDMGGDMSDPVGPPGGDGDLGDLSGFDLANETLPSEQSGLGESDDLFGAVNYGAQDMSMDSIQADDPVDLARQYFPDFRPHSILSFSTLFKAKPGTLQTGPQKVPKVCVPTKINVEMAPDEHTLFNKATGNKNAAHRERGVVIIPPPVEEGEDEDEDTEEGKEPVDPVFERDLEIACCDWDSKIEAAMISPPPSPQLKTTRSEYDGAMELARPNKRRRLDPMYLDKMPDSWIDEEAIFEGDLSKLAAKVTLDLNDPHLLIDIRQPNEIRRTRRIGGEFKRRLNKDITHKYNISNDEAYDLLKENHQNRIRSTIGQLNIEHTLPALRLQSPYYKTKLSTKEARSFHRPTLHFTTGHEIRFDKIKTRKRKTFRGKDIQDVFATTKDISLSDGSQFVLLEYSEEYPTVMSNFGMGSRLINYYRRKNPEDESRPKCEVGETHVLMPQDRSPFWNFGAVEPGETVPTLYNKMIRAPIFRHEPKSTDFLVVRSSYDNASRYYLRTIPYVFTVGQLFPVTEVPGPHSRKVTTAAKNRLKMICYRVVKRKADHAIAVKDISTHFPENNDMQNRQKMKEFMSYQKNSGLWEMKPGEGIMDERQIRAMIKPEDLCLLEAMQVGVRNLEDAGYGKTVEDDDDDGKDGMSLEQQLTPWVSSKNFLNATQGKAMLQLHGEGDPSGRGEAFSFVRTSMKGGFKDVGESIDEKMDKQRLKELGGHSYNVARQQKQYEEAIDRIWRAQFKSLSSVEELPELDMEDAHRDEGLDDDLFEEGRTPRAESAQPWMGMNDDTTSQFSRMSAKTQSRKVLKISRRVFNKHTGQTEMRHEVVRDPKVIRQYLQKRRELDAEKTQVEALVPTGNVEEDAHAKKRLQQELARLQRNRERREARERQSGKRSIMDAASPDVMSPGSPMVTSTPVGKAATTRKCANCGQSGHIRTNKKLCPKLNGQWAEMGMSPPAAVGTPNAS</sequence>
<dbReference type="GO" id="GO:0016251">
    <property type="term" value="F:RNA polymerase II general transcription initiation factor activity"/>
    <property type="evidence" value="ECO:0007669"/>
    <property type="project" value="InterPro"/>
</dbReference>
<evidence type="ECO:0000313" key="5">
    <source>
        <dbReference type="EMBL" id="CCX17423.1"/>
    </source>
</evidence>
<protein>
    <submittedName>
        <fullName evidence="5">Similar to Putative transcription initiation factor TFIID 111 kDa subunit acc. no. Q09813</fullName>
    </submittedName>
</protein>
<keyword evidence="5" id="KW-0648">Protein biosynthesis</keyword>
<dbReference type="PANTHER" id="PTHR13900">
    <property type="entry name" value="TRANSCRIPTION INITIATION FACTOR TFIID"/>
    <property type="match status" value="1"/>
</dbReference>
<organism evidence="5 6">
    <name type="scientific">Pyronema omphalodes (strain CBS 100304)</name>
    <name type="common">Pyronema confluens</name>
    <dbReference type="NCBI Taxonomy" id="1076935"/>
    <lineage>
        <taxon>Eukaryota</taxon>
        <taxon>Fungi</taxon>
        <taxon>Dikarya</taxon>
        <taxon>Ascomycota</taxon>
        <taxon>Pezizomycotina</taxon>
        <taxon>Pezizomycetes</taxon>
        <taxon>Pezizales</taxon>
        <taxon>Pyronemataceae</taxon>
        <taxon>Pyronema</taxon>
    </lineage>
</organism>
<reference evidence="5 6" key="1">
    <citation type="journal article" date="2013" name="PLoS Genet.">
        <title>The genome and development-dependent transcriptomes of Pyronema confluens: a window into fungal evolution.</title>
        <authorList>
            <person name="Traeger S."/>
            <person name="Altegoer F."/>
            <person name="Freitag M."/>
            <person name="Gabaldon T."/>
            <person name="Kempken F."/>
            <person name="Kumar A."/>
            <person name="Marcet-Houben M."/>
            <person name="Poggeler S."/>
            <person name="Stajich J.E."/>
            <person name="Nowrousian M."/>
        </authorList>
    </citation>
    <scope>NUCLEOTIDE SEQUENCE [LARGE SCALE GENOMIC DNA]</scope>
    <source>
        <strain evidence="6">CBS 100304</strain>
        <tissue evidence="5">Vegetative mycelium</tissue>
    </source>
</reference>
<dbReference type="Proteomes" id="UP000018144">
    <property type="component" value="Unassembled WGS sequence"/>
</dbReference>